<protein>
    <submittedName>
        <fullName evidence="3">Alpha/beta hydrolase family protein</fullName>
    </submittedName>
</protein>
<reference evidence="3 4" key="1">
    <citation type="submission" date="2019-02" db="EMBL/GenBank/DDBJ databases">
        <title>Deep-cultivation of Planctomycetes and their phenomic and genomic characterization uncovers novel biology.</title>
        <authorList>
            <person name="Wiegand S."/>
            <person name="Jogler M."/>
            <person name="Boedeker C."/>
            <person name="Pinto D."/>
            <person name="Vollmers J."/>
            <person name="Rivas-Marin E."/>
            <person name="Kohn T."/>
            <person name="Peeters S.H."/>
            <person name="Heuer A."/>
            <person name="Rast P."/>
            <person name="Oberbeckmann S."/>
            <person name="Bunk B."/>
            <person name="Jeske O."/>
            <person name="Meyerdierks A."/>
            <person name="Storesund J.E."/>
            <person name="Kallscheuer N."/>
            <person name="Luecker S."/>
            <person name="Lage O.M."/>
            <person name="Pohl T."/>
            <person name="Merkel B.J."/>
            <person name="Hornburger P."/>
            <person name="Mueller R.-W."/>
            <person name="Bruemmer F."/>
            <person name="Labrenz M."/>
            <person name="Spormann A.M."/>
            <person name="Op Den Camp H."/>
            <person name="Overmann J."/>
            <person name="Amann R."/>
            <person name="Jetten M.S.M."/>
            <person name="Mascher T."/>
            <person name="Medema M.H."/>
            <person name="Devos D.P."/>
            <person name="Kaster A.-K."/>
            <person name="Ovreas L."/>
            <person name="Rohde M."/>
            <person name="Galperin M.Y."/>
            <person name="Jogler C."/>
        </authorList>
    </citation>
    <scope>NUCLEOTIDE SEQUENCE [LARGE SCALE GENOMIC DNA]</scope>
    <source>
        <strain evidence="3 4">CA13</strain>
    </source>
</reference>
<name>A0A5C5YNR5_9BACT</name>
<evidence type="ECO:0000259" key="2">
    <source>
        <dbReference type="Pfam" id="PF00326"/>
    </source>
</evidence>
<evidence type="ECO:0000256" key="1">
    <source>
        <dbReference type="SAM" id="MobiDB-lite"/>
    </source>
</evidence>
<dbReference type="Gene3D" id="3.40.50.1820">
    <property type="entry name" value="alpha/beta hydrolase"/>
    <property type="match status" value="1"/>
</dbReference>
<dbReference type="Pfam" id="PF00326">
    <property type="entry name" value="Peptidase_S9"/>
    <property type="match status" value="1"/>
</dbReference>
<dbReference type="InterPro" id="IPR029058">
    <property type="entry name" value="AB_hydrolase_fold"/>
</dbReference>
<keyword evidence="4" id="KW-1185">Reference proteome</keyword>
<dbReference type="InterPro" id="IPR050261">
    <property type="entry name" value="FrsA_esterase"/>
</dbReference>
<comment type="caution">
    <text evidence="3">The sequence shown here is derived from an EMBL/GenBank/DDBJ whole genome shotgun (WGS) entry which is preliminary data.</text>
</comment>
<proteinExistence type="predicted"/>
<dbReference type="EMBL" id="SJPJ01000002">
    <property type="protein sequence ID" value="TWT76477.1"/>
    <property type="molecule type" value="Genomic_DNA"/>
</dbReference>
<dbReference type="RefSeq" id="WP_146404239.1">
    <property type="nucleotide sequence ID" value="NZ_SJPJ01000002.1"/>
</dbReference>
<dbReference type="Proteomes" id="UP000315010">
    <property type="component" value="Unassembled WGS sequence"/>
</dbReference>
<keyword evidence="3" id="KW-0378">Hydrolase</keyword>
<evidence type="ECO:0000313" key="4">
    <source>
        <dbReference type="Proteomes" id="UP000315010"/>
    </source>
</evidence>
<dbReference type="InterPro" id="IPR001375">
    <property type="entry name" value="Peptidase_S9_cat"/>
</dbReference>
<organism evidence="3 4">
    <name type="scientific">Novipirellula herctigrandis</name>
    <dbReference type="NCBI Taxonomy" id="2527986"/>
    <lineage>
        <taxon>Bacteria</taxon>
        <taxon>Pseudomonadati</taxon>
        <taxon>Planctomycetota</taxon>
        <taxon>Planctomycetia</taxon>
        <taxon>Pirellulales</taxon>
        <taxon>Pirellulaceae</taxon>
        <taxon>Novipirellula</taxon>
    </lineage>
</organism>
<feature type="compositionally biased region" description="Polar residues" evidence="1">
    <location>
        <begin position="513"/>
        <end position="523"/>
    </location>
</feature>
<dbReference type="PANTHER" id="PTHR22946">
    <property type="entry name" value="DIENELACTONE HYDROLASE DOMAIN-CONTAINING PROTEIN-RELATED"/>
    <property type="match status" value="1"/>
</dbReference>
<gene>
    <name evidence="3" type="ORF">CA13_69710</name>
</gene>
<sequence length="1218" mass="133606">MARLQSERFDQSPIARCSENSYVPRILFAILLATLSSCSQSTQSITEPNSKFDIDSVKTPSLPESLSFRDYNSVQIAEVDLGIPAGSPGEDDKIWVMRPKSTDRHHDPQKRYPCVFVAAAGATVLNGVGMSTAEMGLYSALTRQGFIVVGYGTDGDISETASTAEFVRAHQRFRASMSGLVNSRNAISLALATVPAIDPNRLYAVGHSSAAKHALLLATHEPRIRGCVSLAGFADILRTAGDQEEANYDSVFSDWRDFAVKASPATHAADLKCPVYLYHSDIDQVVSARNSTSFAAQRAEANLPTKLVISNTGDHYSAVDHINIAAYWLADLDECIRTGKTLLNGRIIDSTSFGEAAIAVSLVDGKTTFRRLRFPAATRHADLSDIGTLAITHDQFGFLQYPIGQWKSSLEPTWIFPAEGTPQSMCFATNQSSAPSRTSERLLACVSTDSDSVVFWDYQKAGLVDSVPVPTDAPTHSRRIIATHPAIKNGTVFLAAGEPSVVANWVCQISPNQDPPSSMQSLAKPSDDKNPSDKSVFPFEIPMTEFVRRNPKMRQAHTATTEAMASRLCAQPLPRVLERDGLVYEIEAERITITPLFAETAAETFPLQPDERQSVLDADANDEDRPTCLGWLMNSRYCIAVFPESAVVIDVNSLGVPQPVRSSFDSSVTLYSGRQVTQRLSVDRNQRPVRLSFQGKSLPYQWNASESEITFDVPLNAAGLSTFVIGIDAERDYTWILEGEVFDAPLFTPFPFTKILPTTDPNIILGLHDPDFKREYPTRFTQLAIFDVNAGELIATLQPTEKIIDAAGDTNQLFVLLDCGNEACELRRYAVEAAGKLEQISSETYGESGVGIHWNEALTVSVVTTRDSFSTADREPMRCFVSRNYRIKPNDSTRLQLIGMPMASRRQAFGAIAGGRVRDGVLYDAENQPVLLWDLPVPVASEAMRVFSFVEASPVEPTRFHFSLPYRRSPNARNYELLTTIEGDRFLYQIGQQQKICGLTITPWTPRGKPVATGKTIVGPGRASPGPPTVIGSTIWFSLSNSLGRFAIDPDDEPELESTNAIFSCRPILTPMLLDAAGTSQLDYECPTATEYRLQIRCPVAKSNLKTLSSASGKFTIDTPEFIDKVAQSCLRAASDYERSFDSPSTNPKREVEPLVALKRYASMMRQAYKRVTGETATGIPHVVNVNCMASGADRARSTVAHQVFVDLPRTAFGSELD</sequence>
<dbReference type="GO" id="GO:0008236">
    <property type="term" value="F:serine-type peptidase activity"/>
    <property type="evidence" value="ECO:0007669"/>
    <property type="project" value="InterPro"/>
</dbReference>
<dbReference type="SUPFAM" id="SSF53474">
    <property type="entry name" value="alpha/beta-Hydrolases"/>
    <property type="match status" value="1"/>
</dbReference>
<accession>A0A5C5YNR5</accession>
<dbReference type="AlphaFoldDB" id="A0A5C5YNR5"/>
<evidence type="ECO:0000313" key="3">
    <source>
        <dbReference type="EMBL" id="TWT76477.1"/>
    </source>
</evidence>
<feature type="region of interest" description="Disordered" evidence="1">
    <location>
        <begin position="513"/>
        <end position="534"/>
    </location>
</feature>
<dbReference type="GO" id="GO:0006508">
    <property type="term" value="P:proteolysis"/>
    <property type="evidence" value="ECO:0007669"/>
    <property type="project" value="InterPro"/>
</dbReference>
<feature type="domain" description="Peptidase S9 prolyl oligopeptidase catalytic" evidence="2">
    <location>
        <begin position="191"/>
        <end position="319"/>
    </location>
</feature>
<dbReference type="OrthoDB" id="290408at2"/>